<organism evidence="6 7">
    <name type="scientific">Bacillus velezensis</name>
    <dbReference type="NCBI Taxonomy" id="492670"/>
    <lineage>
        <taxon>Bacteria</taxon>
        <taxon>Bacillati</taxon>
        <taxon>Bacillota</taxon>
        <taxon>Bacilli</taxon>
        <taxon>Bacillales</taxon>
        <taxon>Bacillaceae</taxon>
        <taxon>Bacillus</taxon>
        <taxon>Bacillus amyloliquefaciens group</taxon>
    </lineage>
</organism>
<dbReference type="PANTHER" id="PTHR43775:SF37">
    <property type="entry name" value="SI:DKEY-61P9.11"/>
    <property type="match status" value="1"/>
</dbReference>
<dbReference type="Gene3D" id="3.40.47.10">
    <property type="match status" value="1"/>
</dbReference>
<protein>
    <submittedName>
        <fullName evidence="6">Polyketide synthase PksL</fullName>
    </submittedName>
</protein>
<keyword evidence="3 4" id="KW-0808">Transferase</keyword>
<dbReference type="AlphaFoldDB" id="A0A7W4QFP8"/>
<dbReference type="GO" id="GO:0005886">
    <property type="term" value="C:plasma membrane"/>
    <property type="evidence" value="ECO:0007669"/>
    <property type="project" value="TreeGrafter"/>
</dbReference>
<dbReference type="InterPro" id="IPR014030">
    <property type="entry name" value="Ketoacyl_synth_N"/>
</dbReference>
<evidence type="ECO:0000313" key="6">
    <source>
        <dbReference type="EMBL" id="QOY29033.1"/>
    </source>
</evidence>
<evidence type="ECO:0000259" key="5">
    <source>
        <dbReference type="PROSITE" id="PS52004"/>
    </source>
</evidence>
<dbReference type="GO" id="GO:0071770">
    <property type="term" value="P:DIM/DIP cell wall layer assembly"/>
    <property type="evidence" value="ECO:0007669"/>
    <property type="project" value="TreeGrafter"/>
</dbReference>
<evidence type="ECO:0000256" key="3">
    <source>
        <dbReference type="ARBA" id="ARBA00022679"/>
    </source>
</evidence>
<dbReference type="Pfam" id="PF02801">
    <property type="entry name" value="Ketoacyl-synt_C"/>
    <property type="match status" value="1"/>
</dbReference>
<dbReference type="InterPro" id="IPR050091">
    <property type="entry name" value="PKS_NRPS_Biosynth_Enz"/>
</dbReference>
<name>A0A7W4QFP8_BACVE</name>
<dbReference type="InterPro" id="IPR018201">
    <property type="entry name" value="Ketoacyl_synth_AS"/>
</dbReference>
<dbReference type="GO" id="GO:0006633">
    <property type="term" value="P:fatty acid biosynthetic process"/>
    <property type="evidence" value="ECO:0007669"/>
    <property type="project" value="InterPro"/>
</dbReference>
<dbReference type="SUPFAM" id="SSF53901">
    <property type="entry name" value="Thiolase-like"/>
    <property type="match status" value="1"/>
</dbReference>
<dbReference type="PROSITE" id="PS00606">
    <property type="entry name" value="KS3_1"/>
    <property type="match status" value="1"/>
</dbReference>
<proteinExistence type="inferred from homology"/>
<gene>
    <name evidence="6" type="primary">pksL_6</name>
    <name evidence="6" type="ORF">BACVE_004075</name>
</gene>
<dbReference type="Proteomes" id="UP000587477">
    <property type="component" value="Chromosome"/>
</dbReference>
<reference evidence="7" key="1">
    <citation type="submission" date="2020-10" db="EMBL/GenBank/DDBJ databases">
        <title>Complete genome sequence of Bacillus velezensis NST6.</title>
        <authorList>
            <person name="Choi J."/>
        </authorList>
    </citation>
    <scope>NUCLEOTIDE SEQUENCE [LARGE SCALE GENOMIC DNA]</scope>
    <source>
        <strain evidence="7">NST6</strain>
    </source>
</reference>
<evidence type="ECO:0000256" key="4">
    <source>
        <dbReference type="RuleBase" id="RU003694"/>
    </source>
</evidence>
<evidence type="ECO:0000256" key="2">
    <source>
        <dbReference type="ARBA" id="ARBA00022553"/>
    </source>
</evidence>
<dbReference type="Pfam" id="PF00109">
    <property type="entry name" value="ketoacyl-synt"/>
    <property type="match status" value="1"/>
</dbReference>
<comment type="similarity">
    <text evidence="4">Belongs to the thiolase-like superfamily. Beta-ketoacyl-ACP synthases family.</text>
</comment>
<dbReference type="GO" id="GO:0004312">
    <property type="term" value="F:fatty acid synthase activity"/>
    <property type="evidence" value="ECO:0007669"/>
    <property type="project" value="TreeGrafter"/>
</dbReference>
<dbReference type="InterPro" id="IPR020841">
    <property type="entry name" value="PKS_Beta-ketoAc_synthase_dom"/>
</dbReference>
<dbReference type="GO" id="GO:0005737">
    <property type="term" value="C:cytoplasm"/>
    <property type="evidence" value="ECO:0007669"/>
    <property type="project" value="TreeGrafter"/>
</dbReference>
<dbReference type="InterPro" id="IPR014031">
    <property type="entry name" value="Ketoacyl_synth_C"/>
</dbReference>
<dbReference type="PROSITE" id="PS52004">
    <property type="entry name" value="KS3_2"/>
    <property type="match status" value="1"/>
</dbReference>
<evidence type="ECO:0000313" key="7">
    <source>
        <dbReference type="Proteomes" id="UP000587477"/>
    </source>
</evidence>
<accession>A0A7W4QFP8</accession>
<sequence>MVPAAVQTVHTEQKRDAVTEDIAVVGMSCRFPGAESLEQYWDLLRSGRSAIGSVPAERFGYANQYVAGLIDNMDHFDSEFFFIPENDAKAMDPQALAVLEESLKLWCHAGYTREEIKGIEAGVYIGGRSQHQPDPESLANTRNPIVAGGQNYLAANVSQFFDLRGPSIVLDTACSSALTGMNMAVQALRSGDIKAAVVGGVSLLNTDAAHRMFQERGLLNEKPAFHVFDKRSGGVVLGEGVGMVLLKTVSQAQKDGDTIHAVIKAAAMNNDGRTAGPSAPNMQAQKDVMQSALFKSGKKPEDITYIEANGSGSAVTDLLELKAIQSVYRSGQHVPLGIGSIKPNIGHPLCAEGIASFIKVVLMLKHKQTVPFLSGDEPMPHFDITKTDFHFHKTAGEWDAARPSAAINCFADGGTNAHVILEAWEEKDTRMKRKPLPVPSLRRKALVKESDVRAEKQELPAKKMFWKAFK</sequence>
<dbReference type="PANTHER" id="PTHR43775">
    <property type="entry name" value="FATTY ACID SYNTHASE"/>
    <property type="match status" value="1"/>
</dbReference>
<dbReference type="GO" id="GO:0004315">
    <property type="term" value="F:3-oxoacyl-[acyl-carrier-protein] synthase activity"/>
    <property type="evidence" value="ECO:0007669"/>
    <property type="project" value="InterPro"/>
</dbReference>
<keyword evidence="2" id="KW-0597">Phosphoprotein</keyword>
<dbReference type="SMART" id="SM00825">
    <property type="entry name" value="PKS_KS"/>
    <property type="match status" value="1"/>
</dbReference>
<dbReference type="EMBL" id="CP063687">
    <property type="protein sequence ID" value="QOY29033.1"/>
    <property type="molecule type" value="Genomic_DNA"/>
</dbReference>
<dbReference type="CDD" id="cd00833">
    <property type="entry name" value="PKS"/>
    <property type="match status" value="1"/>
</dbReference>
<evidence type="ECO:0000256" key="1">
    <source>
        <dbReference type="ARBA" id="ARBA00022450"/>
    </source>
</evidence>
<feature type="domain" description="Ketosynthase family 3 (KS3)" evidence="5">
    <location>
        <begin position="19"/>
        <end position="423"/>
    </location>
</feature>
<dbReference type="InterPro" id="IPR016039">
    <property type="entry name" value="Thiolase-like"/>
</dbReference>
<keyword evidence="1" id="KW-0596">Phosphopantetheine</keyword>